<dbReference type="GO" id="GO:0071555">
    <property type="term" value="P:cell wall organization"/>
    <property type="evidence" value="ECO:0007669"/>
    <property type="project" value="UniProtKB-KW"/>
</dbReference>
<comment type="similarity">
    <text evidence="2">In the N-terminal section; belongs to the glycosyltransferase 51 family.</text>
</comment>
<dbReference type="InterPro" id="IPR023346">
    <property type="entry name" value="Lysozyme-like_dom_sf"/>
</dbReference>
<keyword evidence="23" id="KW-1185">Reference proteome</keyword>
<dbReference type="GO" id="GO:0009252">
    <property type="term" value="P:peptidoglycan biosynthetic process"/>
    <property type="evidence" value="ECO:0007669"/>
    <property type="project" value="UniProtKB-KW"/>
</dbReference>
<dbReference type="InterPro" id="IPR001460">
    <property type="entry name" value="PCN-bd_Tpept"/>
</dbReference>
<keyword evidence="12 19" id="KW-1133">Transmembrane helix</keyword>
<dbReference type="InterPro" id="IPR012338">
    <property type="entry name" value="Beta-lactam/transpept-like"/>
</dbReference>
<keyword evidence="8 19" id="KW-0812">Transmembrane</keyword>
<evidence type="ECO:0000259" key="20">
    <source>
        <dbReference type="Pfam" id="PF00905"/>
    </source>
</evidence>
<evidence type="ECO:0000256" key="6">
    <source>
        <dbReference type="ARBA" id="ARBA00022676"/>
    </source>
</evidence>
<keyword evidence="3" id="KW-1003">Cell membrane</keyword>
<organism evidence="22 23">
    <name type="scientific">Cohnella pontilimi</name>
    <dbReference type="NCBI Taxonomy" id="2564100"/>
    <lineage>
        <taxon>Bacteria</taxon>
        <taxon>Bacillati</taxon>
        <taxon>Bacillota</taxon>
        <taxon>Bacilli</taxon>
        <taxon>Bacillales</taxon>
        <taxon>Paenibacillaceae</taxon>
        <taxon>Cohnella</taxon>
    </lineage>
</organism>
<reference evidence="22 23" key="1">
    <citation type="submission" date="2019-04" db="EMBL/GenBank/DDBJ databases">
        <title>Cohnella sp. nov., isolated from soil.</title>
        <authorList>
            <person name="Kim W."/>
        </authorList>
    </citation>
    <scope>NUCLEOTIDE SEQUENCE [LARGE SCALE GENOMIC DNA]</scope>
    <source>
        <strain evidence="22 23">CAU 1483</strain>
    </source>
</reference>
<keyword evidence="10" id="KW-0133">Cell shape</keyword>
<evidence type="ECO:0000256" key="14">
    <source>
        <dbReference type="ARBA" id="ARBA00023268"/>
    </source>
</evidence>
<comment type="similarity">
    <text evidence="1">In the C-terminal section; belongs to the transpeptidase family.</text>
</comment>
<evidence type="ECO:0000256" key="18">
    <source>
        <dbReference type="SAM" id="MobiDB-lite"/>
    </source>
</evidence>
<dbReference type="GO" id="GO:0008658">
    <property type="term" value="F:penicillin binding"/>
    <property type="evidence" value="ECO:0007669"/>
    <property type="project" value="InterPro"/>
</dbReference>
<keyword evidence="6" id="KW-0328">Glycosyltransferase</keyword>
<keyword evidence="15" id="KW-0961">Cell wall biogenesis/degradation</keyword>
<sequence>MSRPKSFQWTGEPLARAATEPPERHETPDPPAPQKKRRIPRLRIRHLVVGLLLLLLIDAAVIGLWIMSLDIDRLAIPTASPTQLMDIHNKPVSEISSVKYEPVPLDQIPKSMREAIIAVEDRRFYDHQGIDVPGIIRAAFANAKQNAAVQGGSTITQQLAKNVFLSDTKTFTRKLTEAAYAFKIEAAYSKDRILEMYLNQIYFGEGQWGIQRAAKRYFGKNAKELTLAESAMLAALPKAPSRYSPFRNKELAIERRDLVLGLMRKEGFITDNEFIQAKAEPVRLADPRAKSGGIQGKYGSYADAVIDEAIQKYGFTERQLMAGNLRIYTTMNPKVQEAMEAAYRNDGLFPPSAPDQLVQSGAVILDPYTGGIRGLVGQRGEHTFRGFNHATQLQRQPGSAFKPVMVYAPAIQRGYQAGSLLYDGPLDIGGYRPENADHQYRGQVTLHDALVHSWNIPAVWLLNEIGVSTGKAFVSKLGIPLTQEDTNLGMALGGLSKGVSPVQMAQSFSVFPALGKVTPAHTILKITTADGKVLAKADPQSVTVMTQQDAYQMTELLQDVVREGTGKRAALQRPTAGKTGTTQLPPLKEFEGIDGGSKDVWFVGYTPQLVGAVWMGYDATDSKHYLSTSGGQYPALVFKEMMTLALKDEPISNFKQPPGAGGTKPEGKPKDNKQEENSKINEKGQGNGRKNEDQPKHDKKKKEKKVKKHKD</sequence>
<keyword evidence="13 19" id="KW-0472">Membrane</keyword>
<protein>
    <submittedName>
        <fullName evidence="22">PBP1A family penicillin-binding protein</fullName>
    </submittedName>
</protein>
<evidence type="ECO:0000313" key="23">
    <source>
        <dbReference type="Proteomes" id="UP000309673"/>
    </source>
</evidence>
<evidence type="ECO:0000256" key="15">
    <source>
        <dbReference type="ARBA" id="ARBA00023316"/>
    </source>
</evidence>
<dbReference type="SUPFAM" id="SSF56601">
    <property type="entry name" value="beta-lactamase/transpeptidase-like"/>
    <property type="match status" value="1"/>
</dbReference>
<evidence type="ECO:0000256" key="19">
    <source>
        <dbReference type="SAM" id="Phobius"/>
    </source>
</evidence>
<evidence type="ECO:0000256" key="10">
    <source>
        <dbReference type="ARBA" id="ARBA00022960"/>
    </source>
</evidence>
<evidence type="ECO:0000256" key="12">
    <source>
        <dbReference type="ARBA" id="ARBA00022989"/>
    </source>
</evidence>
<evidence type="ECO:0000256" key="11">
    <source>
        <dbReference type="ARBA" id="ARBA00022984"/>
    </source>
</evidence>
<dbReference type="PANTHER" id="PTHR32282:SF32">
    <property type="entry name" value="PENICILLIN-BINDING PROTEIN 2A"/>
    <property type="match status" value="1"/>
</dbReference>
<feature type="compositionally biased region" description="Basic residues" evidence="18">
    <location>
        <begin position="697"/>
        <end position="711"/>
    </location>
</feature>
<evidence type="ECO:0000256" key="17">
    <source>
        <dbReference type="ARBA" id="ARBA00049902"/>
    </source>
</evidence>
<accession>A0A4U0FGK2</accession>
<feature type="region of interest" description="Disordered" evidence="18">
    <location>
        <begin position="651"/>
        <end position="711"/>
    </location>
</feature>
<dbReference type="GO" id="GO:0006508">
    <property type="term" value="P:proteolysis"/>
    <property type="evidence" value="ECO:0007669"/>
    <property type="project" value="UniProtKB-KW"/>
</dbReference>
<keyword evidence="7" id="KW-0808">Transferase</keyword>
<dbReference type="EMBL" id="SUPK01000001">
    <property type="protein sequence ID" value="TJY44028.1"/>
    <property type="molecule type" value="Genomic_DNA"/>
</dbReference>
<dbReference type="Gene3D" id="3.40.710.10">
    <property type="entry name" value="DD-peptidase/beta-lactamase superfamily"/>
    <property type="match status" value="1"/>
</dbReference>
<evidence type="ECO:0000313" key="22">
    <source>
        <dbReference type="EMBL" id="TJY44028.1"/>
    </source>
</evidence>
<evidence type="ECO:0000256" key="7">
    <source>
        <dbReference type="ARBA" id="ARBA00022679"/>
    </source>
</evidence>
<dbReference type="InterPro" id="IPR050396">
    <property type="entry name" value="Glycosyltr_51/Transpeptidase"/>
</dbReference>
<evidence type="ECO:0000256" key="13">
    <source>
        <dbReference type="ARBA" id="ARBA00023136"/>
    </source>
</evidence>
<dbReference type="InterPro" id="IPR001264">
    <property type="entry name" value="Glyco_trans_51"/>
</dbReference>
<evidence type="ECO:0000256" key="1">
    <source>
        <dbReference type="ARBA" id="ARBA00007090"/>
    </source>
</evidence>
<dbReference type="Proteomes" id="UP000309673">
    <property type="component" value="Unassembled WGS sequence"/>
</dbReference>
<dbReference type="GO" id="GO:0008955">
    <property type="term" value="F:peptidoglycan glycosyltransferase activity"/>
    <property type="evidence" value="ECO:0007669"/>
    <property type="project" value="UniProtKB-EC"/>
</dbReference>
<dbReference type="FunFam" id="1.10.3810.10:FF:000001">
    <property type="entry name" value="Penicillin-binding protein 1A"/>
    <property type="match status" value="1"/>
</dbReference>
<dbReference type="Gene3D" id="1.10.3810.10">
    <property type="entry name" value="Biosynthetic peptidoglycan transglycosylase-like"/>
    <property type="match status" value="1"/>
</dbReference>
<evidence type="ECO:0000256" key="3">
    <source>
        <dbReference type="ARBA" id="ARBA00022475"/>
    </source>
</evidence>
<dbReference type="GO" id="GO:0030288">
    <property type="term" value="C:outer membrane-bounded periplasmic space"/>
    <property type="evidence" value="ECO:0007669"/>
    <property type="project" value="TreeGrafter"/>
</dbReference>
<feature type="region of interest" description="Disordered" evidence="18">
    <location>
        <begin position="1"/>
        <end position="37"/>
    </location>
</feature>
<keyword evidence="5" id="KW-0645">Protease</keyword>
<name>A0A4U0FGK2_9BACL</name>
<comment type="catalytic activity">
    <reaction evidence="17">
        <text>[GlcNAc-(1-&gt;4)-Mur2Ac(oyl-L-Ala-gamma-D-Glu-L-Lys-D-Ala-D-Ala)](n)-di-trans,octa-cis-undecaprenyl diphosphate + beta-D-GlcNAc-(1-&gt;4)-Mur2Ac(oyl-L-Ala-gamma-D-Glu-L-Lys-D-Ala-D-Ala)-di-trans,octa-cis-undecaprenyl diphosphate = [GlcNAc-(1-&gt;4)-Mur2Ac(oyl-L-Ala-gamma-D-Glu-L-Lys-D-Ala-D-Ala)](n+1)-di-trans,octa-cis-undecaprenyl diphosphate + di-trans,octa-cis-undecaprenyl diphosphate + H(+)</text>
        <dbReference type="Rhea" id="RHEA:23708"/>
        <dbReference type="Rhea" id="RHEA-COMP:9602"/>
        <dbReference type="Rhea" id="RHEA-COMP:9603"/>
        <dbReference type="ChEBI" id="CHEBI:15378"/>
        <dbReference type="ChEBI" id="CHEBI:58405"/>
        <dbReference type="ChEBI" id="CHEBI:60033"/>
        <dbReference type="ChEBI" id="CHEBI:78435"/>
        <dbReference type="EC" id="2.4.99.28"/>
    </reaction>
</comment>
<dbReference type="SUPFAM" id="SSF53955">
    <property type="entry name" value="Lysozyme-like"/>
    <property type="match status" value="1"/>
</dbReference>
<evidence type="ECO:0000256" key="16">
    <source>
        <dbReference type="ARBA" id="ARBA00034000"/>
    </source>
</evidence>
<dbReference type="Pfam" id="PF00905">
    <property type="entry name" value="Transpeptidase"/>
    <property type="match status" value="1"/>
</dbReference>
<dbReference type="OrthoDB" id="9766909at2"/>
<dbReference type="InterPro" id="IPR036950">
    <property type="entry name" value="PBP_transglycosylase"/>
</dbReference>
<evidence type="ECO:0000259" key="21">
    <source>
        <dbReference type="Pfam" id="PF00912"/>
    </source>
</evidence>
<dbReference type="PANTHER" id="PTHR32282">
    <property type="entry name" value="BINDING PROTEIN TRANSPEPTIDASE, PUTATIVE-RELATED"/>
    <property type="match status" value="1"/>
</dbReference>
<dbReference type="Pfam" id="PF00912">
    <property type="entry name" value="Transgly"/>
    <property type="match status" value="1"/>
</dbReference>
<feature type="compositionally biased region" description="Basic and acidic residues" evidence="18">
    <location>
        <begin position="665"/>
        <end position="682"/>
    </location>
</feature>
<feature type="domain" description="Glycosyl transferase family 51" evidence="21">
    <location>
        <begin position="90"/>
        <end position="263"/>
    </location>
</feature>
<evidence type="ECO:0000256" key="9">
    <source>
        <dbReference type="ARBA" id="ARBA00022801"/>
    </source>
</evidence>
<gene>
    <name evidence="22" type="ORF">E5161_01120</name>
</gene>
<dbReference type="GO" id="GO:0009002">
    <property type="term" value="F:serine-type D-Ala-D-Ala carboxypeptidase activity"/>
    <property type="evidence" value="ECO:0007669"/>
    <property type="project" value="UniProtKB-EC"/>
</dbReference>
<evidence type="ECO:0000256" key="8">
    <source>
        <dbReference type="ARBA" id="ARBA00022692"/>
    </source>
</evidence>
<evidence type="ECO:0000256" key="2">
    <source>
        <dbReference type="ARBA" id="ARBA00007739"/>
    </source>
</evidence>
<dbReference type="NCBIfam" id="TIGR02074">
    <property type="entry name" value="PBP_1a_fam"/>
    <property type="match status" value="1"/>
</dbReference>
<dbReference type="RefSeq" id="WP_136775748.1">
    <property type="nucleotide sequence ID" value="NZ_SUPK01000001.1"/>
</dbReference>
<keyword evidence="9" id="KW-0378">Hydrolase</keyword>
<proteinExistence type="inferred from homology"/>
<feature type="domain" description="Penicillin-binding protein transpeptidase" evidence="20">
    <location>
        <begin position="361"/>
        <end position="642"/>
    </location>
</feature>
<evidence type="ECO:0000256" key="4">
    <source>
        <dbReference type="ARBA" id="ARBA00022645"/>
    </source>
</evidence>
<keyword evidence="14" id="KW-0511">Multifunctional enzyme</keyword>
<comment type="caution">
    <text evidence="22">The sequence shown here is derived from an EMBL/GenBank/DDBJ whole genome shotgun (WGS) entry which is preliminary data.</text>
</comment>
<dbReference type="GO" id="GO:0008360">
    <property type="term" value="P:regulation of cell shape"/>
    <property type="evidence" value="ECO:0007669"/>
    <property type="project" value="UniProtKB-KW"/>
</dbReference>
<feature type="transmembrane region" description="Helical" evidence="19">
    <location>
        <begin position="44"/>
        <end position="67"/>
    </location>
</feature>
<evidence type="ECO:0000256" key="5">
    <source>
        <dbReference type="ARBA" id="ARBA00022670"/>
    </source>
</evidence>
<dbReference type="AlphaFoldDB" id="A0A4U0FGK2"/>
<keyword evidence="4" id="KW-0121">Carboxypeptidase</keyword>
<keyword evidence="11" id="KW-0573">Peptidoglycan synthesis</keyword>
<comment type="catalytic activity">
    <reaction evidence="16">
        <text>Preferential cleavage: (Ac)2-L-Lys-D-Ala-|-D-Ala. Also transpeptidation of peptidyl-alanyl moieties that are N-acyl substituents of D-alanine.</text>
        <dbReference type="EC" id="3.4.16.4"/>
    </reaction>
</comment>